<reference evidence="1 2" key="1">
    <citation type="journal article" date="2018" name="Front. Plant Sci.">
        <title>Red Clover (Trifolium pratense) and Zigzag Clover (T. medium) - A Picture of Genomic Similarities and Differences.</title>
        <authorList>
            <person name="Dluhosova J."/>
            <person name="Istvanek J."/>
            <person name="Nedelnik J."/>
            <person name="Repkova J."/>
        </authorList>
    </citation>
    <scope>NUCLEOTIDE SEQUENCE [LARGE SCALE GENOMIC DNA]</scope>
    <source>
        <strain evidence="2">cv. 10/8</strain>
        <tissue evidence="1">Leaf</tissue>
    </source>
</reference>
<dbReference type="EMBL" id="LXQA010957384">
    <property type="protein sequence ID" value="MCI78724.1"/>
    <property type="molecule type" value="Genomic_DNA"/>
</dbReference>
<organism evidence="1 2">
    <name type="scientific">Trifolium medium</name>
    <dbReference type="NCBI Taxonomy" id="97028"/>
    <lineage>
        <taxon>Eukaryota</taxon>
        <taxon>Viridiplantae</taxon>
        <taxon>Streptophyta</taxon>
        <taxon>Embryophyta</taxon>
        <taxon>Tracheophyta</taxon>
        <taxon>Spermatophyta</taxon>
        <taxon>Magnoliopsida</taxon>
        <taxon>eudicotyledons</taxon>
        <taxon>Gunneridae</taxon>
        <taxon>Pentapetalae</taxon>
        <taxon>rosids</taxon>
        <taxon>fabids</taxon>
        <taxon>Fabales</taxon>
        <taxon>Fabaceae</taxon>
        <taxon>Papilionoideae</taxon>
        <taxon>50 kb inversion clade</taxon>
        <taxon>NPAAA clade</taxon>
        <taxon>Hologalegina</taxon>
        <taxon>IRL clade</taxon>
        <taxon>Trifolieae</taxon>
        <taxon>Trifolium</taxon>
    </lineage>
</organism>
<keyword evidence="2" id="KW-1185">Reference proteome</keyword>
<evidence type="ECO:0000313" key="1">
    <source>
        <dbReference type="EMBL" id="MCI78724.1"/>
    </source>
</evidence>
<evidence type="ECO:0000313" key="2">
    <source>
        <dbReference type="Proteomes" id="UP000265520"/>
    </source>
</evidence>
<feature type="non-terminal residue" evidence="1">
    <location>
        <position position="1"/>
    </location>
</feature>
<dbReference type="AlphaFoldDB" id="A0A392URR9"/>
<name>A0A392URR9_9FABA</name>
<comment type="caution">
    <text evidence="1">The sequence shown here is derived from an EMBL/GenBank/DDBJ whole genome shotgun (WGS) entry which is preliminary data.</text>
</comment>
<accession>A0A392URR9</accession>
<proteinExistence type="predicted"/>
<protein>
    <submittedName>
        <fullName evidence="1">Uncharacterized protein</fullName>
    </submittedName>
</protein>
<sequence length="57" mass="6483">RLNVNFEWKGEGEDRFHVESAHLKMKDMNGKPVWGRHGAIVLLNAIGRKRGVEEAAQ</sequence>
<gene>
    <name evidence="1" type="ORF">A2U01_0099995</name>
</gene>
<dbReference type="Proteomes" id="UP000265520">
    <property type="component" value="Unassembled WGS sequence"/>
</dbReference>